<dbReference type="STRING" id="1817863.A2Y62_18690"/>
<keyword evidence="1" id="KW-1133">Transmembrane helix</keyword>
<feature type="transmembrane region" description="Helical" evidence="1">
    <location>
        <begin position="46"/>
        <end position="69"/>
    </location>
</feature>
<keyword evidence="1" id="KW-0812">Transmembrane</keyword>
<accession>A0A1F5VQ84</accession>
<name>A0A1F5VQ84_9BACT</name>
<evidence type="ECO:0000313" key="3">
    <source>
        <dbReference type="Proteomes" id="UP000178943"/>
    </source>
</evidence>
<sequence>MSIEINIASIVSGLLSGSFLAYLSSFLQKKGTAIIAPMHKGMKRSIIFGLLFLGRYFLYCMVLIFAILYLAAHPLFVIIGYTILFCLFIWHEHRYLKRLQEKR</sequence>
<keyword evidence="1" id="KW-0472">Membrane</keyword>
<proteinExistence type="predicted"/>
<gene>
    <name evidence="2" type="ORF">A2Y62_18690</name>
</gene>
<dbReference type="AlphaFoldDB" id="A0A1F5VQ84"/>
<feature type="transmembrane region" description="Helical" evidence="1">
    <location>
        <begin position="6"/>
        <end position="25"/>
    </location>
</feature>
<evidence type="ECO:0000256" key="1">
    <source>
        <dbReference type="SAM" id="Phobius"/>
    </source>
</evidence>
<organism evidence="2 3">
    <name type="scientific">Candidatus Fischerbacteria bacterium RBG_13_37_8</name>
    <dbReference type="NCBI Taxonomy" id="1817863"/>
    <lineage>
        <taxon>Bacteria</taxon>
        <taxon>Candidatus Fischeribacteriota</taxon>
    </lineage>
</organism>
<evidence type="ECO:0000313" key="2">
    <source>
        <dbReference type="EMBL" id="OGF65519.1"/>
    </source>
</evidence>
<dbReference type="Proteomes" id="UP000178943">
    <property type="component" value="Unassembled WGS sequence"/>
</dbReference>
<comment type="caution">
    <text evidence="2">The sequence shown here is derived from an EMBL/GenBank/DDBJ whole genome shotgun (WGS) entry which is preliminary data.</text>
</comment>
<dbReference type="EMBL" id="MFGW01000112">
    <property type="protein sequence ID" value="OGF65519.1"/>
    <property type="molecule type" value="Genomic_DNA"/>
</dbReference>
<feature type="transmembrane region" description="Helical" evidence="1">
    <location>
        <begin position="75"/>
        <end position="93"/>
    </location>
</feature>
<protein>
    <submittedName>
        <fullName evidence="2">Uncharacterized protein</fullName>
    </submittedName>
</protein>
<reference evidence="2 3" key="1">
    <citation type="journal article" date="2016" name="Nat. Commun.">
        <title>Thousands of microbial genomes shed light on interconnected biogeochemical processes in an aquifer system.</title>
        <authorList>
            <person name="Anantharaman K."/>
            <person name="Brown C.T."/>
            <person name="Hug L.A."/>
            <person name="Sharon I."/>
            <person name="Castelle C.J."/>
            <person name="Probst A.J."/>
            <person name="Thomas B.C."/>
            <person name="Singh A."/>
            <person name="Wilkins M.J."/>
            <person name="Karaoz U."/>
            <person name="Brodie E.L."/>
            <person name="Williams K.H."/>
            <person name="Hubbard S.S."/>
            <person name="Banfield J.F."/>
        </authorList>
    </citation>
    <scope>NUCLEOTIDE SEQUENCE [LARGE SCALE GENOMIC DNA]</scope>
</reference>